<feature type="transmembrane region" description="Helical" evidence="1">
    <location>
        <begin position="38"/>
        <end position="58"/>
    </location>
</feature>
<accession>A0A835YX45</accession>
<gene>
    <name evidence="2" type="ORF">JKP88DRAFT_273032</name>
</gene>
<sequence>MADAKSQKHPSTIGGALGALTAYTFCIGSNQWKCRGRFRNAMVLVATAMSVFASFLVAPKLADKPGLAMLVNGGVSIAPTLMFMLNDVVNCPNSSLDSPFDLLDLAPLLAYPLLIFGITGSEEIQRKLFGLGDKMTEKSVSFGSRTVSAAQSAGRSAAAAAAAASAATARHSSPNTASSGQSLRDFLAASAGGQSGTAAAIHSKNVRAHNYNNLPGKPMGVPRMNTIVIPGEHHSLNTATSRLSPELYRPSPGVIGNVAL</sequence>
<keyword evidence="3" id="KW-1185">Reference proteome</keyword>
<proteinExistence type="predicted"/>
<evidence type="ECO:0000313" key="3">
    <source>
        <dbReference type="Proteomes" id="UP000664859"/>
    </source>
</evidence>
<protein>
    <submittedName>
        <fullName evidence="2">Uncharacterized protein</fullName>
    </submittedName>
</protein>
<dbReference type="Proteomes" id="UP000664859">
    <property type="component" value="Unassembled WGS sequence"/>
</dbReference>
<keyword evidence="1" id="KW-1133">Transmembrane helix</keyword>
<feature type="transmembrane region" description="Helical" evidence="1">
    <location>
        <begin position="12"/>
        <end position="32"/>
    </location>
</feature>
<name>A0A835YX45_9STRA</name>
<reference evidence="2" key="1">
    <citation type="submission" date="2021-02" db="EMBL/GenBank/DDBJ databases">
        <title>First Annotated Genome of the Yellow-green Alga Tribonema minus.</title>
        <authorList>
            <person name="Mahan K.M."/>
        </authorList>
    </citation>
    <scope>NUCLEOTIDE SEQUENCE</scope>
    <source>
        <strain evidence="2">UTEX B ZZ1240</strain>
    </source>
</reference>
<organism evidence="2 3">
    <name type="scientific">Tribonema minus</name>
    <dbReference type="NCBI Taxonomy" id="303371"/>
    <lineage>
        <taxon>Eukaryota</taxon>
        <taxon>Sar</taxon>
        <taxon>Stramenopiles</taxon>
        <taxon>Ochrophyta</taxon>
        <taxon>PX clade</taxon>
        <taxon>Xanthophyceae</taxon>
        <taxon>Tribonematales</taxon>
        <taxon>Tribonemataceae</taxon>
        <taxon>Tribonema</taxon>
    </lineage>
</organism>
<dbReference type="AlphaFoldDB" id="A0A835YX45"/>
<evidence type="ECO:0000313" key="2">
    <source>
        <dbReference type="EMBL" id="KAG5183061.1"/>
    </source>
</evidence>
<dbReference type="EMBL" id="JAFCMP010000223">
    <property type="protein sequence ID" value="KAG5183061.1"/>
    <property type="molecule type" value="Genomic_DNA"/>
</dbReference>
<keyword evidence="1" id="KW-0472">Membrane</keyword>
<evidence type="ECO:0000256" key="1">
    <source>
        <dbReference type="SAM" id="Phobius"/>
    </source>
</evidence>
<comment type="caution">
    <text evidence="2">The sequence shown here is derived from an EMBL/GenBank/DDBJ whole genome shotgun (WGS) entry which is preliminary data.</text>
</comment>
<keyword evidence="1" id="KW-0812">Transmembrane</keyword>